<dbReference type="InterPro" id="IPR005182">
    <property type="entry name" value="YdbS-like_PH"/>
</dbReference>
<organism evidence="3 4">
    <name type="scientific">Tessaracoccus defluvii</name>
    <dbReference type="NCBI Taxonomy" id="1285901"/>
    <lineage>
        <taxon>Bacteria</taxon>
        <taxon>Bacillati</taxon>
        <taxon>Actinomycetota</taxon>
        <taxon>Actinomycetes</taxon>
        <taxon>Propionibacteriales</taxon>
        <taxon>Propionibacteriaceae</taxon>
        <taxon>Tessaracoccus</taxon>
    </lineage>
</organism>
<dbReference type="EMBL" id="CP060789">
    <property type="protein sequence ID" value="QNP56688.1"/>
    <property type="molecule type" value="Genomic_DNA"/>
</dbReference>
<keyword evidence="4" id="KW-1185">Reference proteome</keyword>
<feature type="transmembrane region" description="Helical" evidence="1">
    <location>
        <begin position="60"/>
        <end position="81"/>
    </location>
</feature>
<keyword evidence="1" id="KW-1133">Transmembrane helix</keyword>
<evidence type="ECO:0000259" key="2">
    <source>
        <dbReference type="Pfam" id="PF03703"/>
    </source>
</evidence>
<feature type="transmembrane region" description="Helical" evidence="1">
    <location>
        <begin position="36"/>
        <end position="54"/>
    </location>
</feature>
<dbReference type="AlphaFoldDB" id="A0A7H0H822"/>
<dbReference type="Pfam" id="PF03703">
    <property type="entry name" value="bPH_2"/>
    <property type="match status" value="1"/>
</dbReference>
<evidence type="ECO:0000313" key="4">
    <source>
        <dbReference type="Proteomes" id="UP000516117"/>
    </source>
</evidence>
<dbReference type="RefSeq" id="WP_187721788.1">
    <property type="nucleotide sequence ID" value="NZ_BAABBL010000002.1"/>
</dbReference>
<protein>
    <submittedName>
        <fullName evidence="3">PH domain-containing protein</fullName>
    </submittedName>
</protein>
<proteinExistence type="predicted"/>
<sequence>MGVLGRFLDPQIDDHLLAVEGEIVIDEVRKHWAATAGWYALMALSIPLFAWMVWLGPLFWIGLLLGLTAFLVGAWKVHVAYMDRFVITNMRVFRVHGVFNTHLATMPMSRILDISMTQPWDGLLMGYGHFVFESAAQDQGLRDIRYVGDPKRRDLTIQRVIQLAGLRQTMKVDLWDVDDAAEPDGT</sequence>
<dbReference type="KEGG" id="tdf:H9L22_04675"/>
<evidence type="ECO:0000256" key="1">
    <source>
        <dbReference type="SAM" id="Phobius"/>
    </source>
</evidence>
<keyword evidence="1" id="KW-0812">Transmembrane</keyword>
<name>A0A7H0H822_9ACTN</name>
<feature type="domain" description="YdbS-like PH" evidence="2">
    <location>
        <begin position="84"/>
        <end position="142"/>
    </location>
</feature>
<gene>
    <name evidence="3" type="ORF">H9L22_04675</name>
</gene>
<keyword evidence="1" id="KW-0472">Membrane</keyword>
<accession>A0A7H0H822</accession>
<reference evidence="3 4" key="1">
    <citation type="submission" date="2020-08" db="EMBL/GenBank/DDBJ databases">
        <title>Genome sequence of Tessaracoccus defluvii JCM 17540T.</title>
        <authorList>
            <person name="Hyun D.-W."/>
            <person name="Bae J.-W."/>
        </authorList>
    </citation>
    <scope>NUCLEOTIDE SEQUENCE [LARGE SCALE GENOMIC DNA]</scope>
    <source>
        <strain evidence="3 4">JCM 17540</strain>
    </source>
</reference>
<dbReference type="Proteomes" id="UP000516117">
    <property type="component" value="Chromosome"/>
</dbReference>
<evidence type="ECO:0000313" key="3">
    <source>
        <dbReference type="EMBL" id="QNP56688.1"/>
    </source>
</evidence>